<reference evidence="3 4" key="1">
    <citation type="submission" date="2020-08" db="EMBL/GenBank/DDBJ databases">
        <authorList>
            <person name="Liu C."/>
            <person name="Sun Q."/>
        </authorList>
    </citation>
    <scope>NUCLEOTIDE SEQUENCE [LARGE SCALE GENOMIC DNA]</scope>
    <source>
        <strain evidence="3 4">NSJ-29</strain>
    </source>
</reference>
<evidence type="ECO:0000313" key="4">
    <source>
        <dbReference type="Proteomes" id="UP000515860"/>
    </source>
</evidence>
<dbReference type="GO" id="GO:0003677">
    <property type="term" value="F:DNA binding"/>
    <property type="evidence" value="ECO:0007669"/>
    <property type="project" value="UniProtKB-KW"/>
</dbReference>
<name>A0A7G9G8R5_9FIRM</name>
<dbReference type="RefSeq" id="WP_118643283.1">
    <property type="nucleotide sequence ID" value="NZ_CP060635.1"/>
</dbReference>
<feature type="domain" description="HTH cro/C1-type" evidence="2">
    <location>
        <begin position="7"/>
        <end position="59"/>
    </location>
</feature>
<dbReference type="KEGG" id="whj:H9Q79_09505"/>
<dbReference type="EMBL" id="CP060635">
    <property type="protein sequence ID" value="QNM07197.1"/>
    <property type="molecule type" value="Genomic_DNA"/>
</dbReference>
<dbReference type="SUPFAM" id="SSF47413">
    <property type="entry name" value="lambda repressor-like DNA-binding domains"/>
    <property type="match status" value="1"/>
</dbReference>
<dbReference type="InterPro" id="IPR010982">
    <property type="entry name" value="Lambda_DNA-bd_dom_sf"/>
</dbReference>
<evidence type="ECO:0000256" key="1">
    <source>
        <dbReference type="ARBA" id="ARBA00023125"/>
    </source>
</evidence>
<gene>
    <name evidence="3" type="ORF">H9Q79_09505</name>
</gene>
<evidence type="ECO:0000259" key="2">
    <source>
        <dbReference type="PROSITE" id="PS50943"/>
    </source>
</evidence>
<dbReference type="PANTHER" id="PTHR46558">
    <property type="entry name" value="TRACRIPTIONAL REGULATORY PROTEIN-RELATED-RELATED"/>
    <property type="match status" value="1"/>
</dbReference>
<dbReference type="CDD" id="cd00093">
    <property type="entry name" value="HTH_XRE"/>
    <property type="match status" value="1"/>
</dbReference>
<keyword evidence="4" id="KW-1185">Reference proteome</keyword>
<dbReference type="Pfam" id="PF01381">
    <property type="entry name" value="HTH_3"/>
    <property type="match status" value="1"/>
</dbReference>
<organism evidence="3 4">
    <name type="scientific">Wansuia hejianensis</name>
    <dbReference type="NCBI Taxonomy" id="2763667"/>
    <lineage>
        <taxon>Bacteria</taxon>
        <taxon>Bacillati</taxon>
        <taxon>Bacillota</taxon>
        <taxon>Clostridia</taxon>
        <taxon>Lachnospirales</taxon>
        <taxon>Lachnospiraceae</taxon>
        <taxon>Wansuia</taxon>
    </lineage>
</organism>
<protein>
    <submittedName>
        <fullName evidence="3">Helix-turn-helix transcriptional regulator</fullName>
    </submittedName>
</protein>
<dbReference type="PANTHER" id="PTHR46558:SF11">
    <property type="entry name" value="HTH-TYPE TRANSCRIPTIONAL REGULATOR XRE"/>
    <property type="match status" value="1"/>
</dbReference>
<sequence>MTLYERIETLRKSKNISQGKLEKELGFSNGSISKWKNSTPTTERLQKLADYFGVTVEYLLTGEEAESEVYYTNPETARMAQEMFEDPDMRSLFDMKRNMEPDKFKAHVNFMRELYRKEHPEDDGL</sequence>
<dbReference type="SMART" id="SM00530">
    <property type="entry name" value="HTH_XRE"/>
    <property type="match status" value="1"/>
</dbReference>
<dbReference type="Proteomes" id="UP000515860">
    <property type="component" value="Chromosome"/>
</dbReference>
<dbReference type="InterPro" id="IPR001387">
    <property type="entry name" value="Cro/C1-type_HTH"/>
</dbReference>
<proteinExistence type="predicted"/>
<keyword evidence="1" id="KW-0238">DNA-binding</keyword>
<dbReference type="AlphaFoldDB" id="A0A7G9G8R5"/>
<dbReference type="Gene3D" id="1.10.260.40">
    <property type="entry name" value="lambda repressor-like DNA-binding domains"/>
    <property type="match status" value="1"/>
</dbReference>
<accession>A0A7G9G8R5</accession>
<evidence type="ECO:0000313" key="3">
    <source>
        <dbReference type="EMBL" id="QNM07197.1"/>
    </source>
</evidence>
<dbReference type="PROSITE" id="PS50943">
    <property type="entry name" value="HTH_CROC1"/>
    <property type="match status" value="1"/>
</dbReference>